<dbReference type="Proteomes" id="UP000030645">
    <property type="component" value="Unassembled WGS sequence"/>
</dbReference>
<sequence length="91" mass="9728">MGLRIKVLVCFSLLVLLLVVMILSNSSSSSDVGFAKFGSFKTGFASENSPVSSSEGFVGSNKDVNGDGYNDSSFGDEKRRIHTGPNPLHNR</sequence>
<feature type="region of interest" description="Disordered" evidence="1">
    <location>
        <begin position="44"/>
        <end position="91"/>
    </location>
</feature>
<dbReference type="EMBL" id="KE343605">
    <property type="protein sequence ID" value="EXB37184.1"/>
    <property type="molecule type" value="Genomic_DNA"/>
</dbReference>
<reference evidence="4" key="1">
    <citation type="submission" date="2013-01" db="EMBL/GenBank/DDBJ databases">
        <title>Draft Genome Sequence of a Mulberry Tree, Morus notabilis C.K. Schneid.</title>
        <authorList>
            <person name="He N."/>
            <person name="Zhao S."/>
        </authorList>
    </citation>
    <scope>NUCLEOTIDE SEQUENCE</scope>
</reference>
<dbReference type="InterPro" id="IPR033249">
    <property type="entry name" value="CLE_plant"/>
</dbReference>
<proteinExistence type="predicted"/>
<dbReference type="eggNOG" id="ENOG502SCSH">
    <property type="taxonomic scope" value="Eukaryota"/>
</dbReference>
<feature type="compositionally biased region" description="Polar residues" evidence="1">
    <location>
        <begin position="45"/>
        <end position="55"/>
    </location>
</feature>
<feature type="chain" id="PRO_5004928671" evidence="2">
    <location>
        <begin position="30"/>
        <end position="91"/>
    </location>
</feature>
<keyword evidence="2" id="KW-0732">Signal</keyword>
<evidence type="ECO:0000256" key="2">
    <source>
        <dbReference type="SAM" id="SignalP"/>
    </source>
</evidence>
<dbReference type="GO" id="GO:0048731">
    <property type="term" value="P:system development"/>
    <property type="evidence" value="ECO:0007669"/>
    <property type="project" value="InterPro"/>
</dbReference>
<evidence type="ECO:0000313" key="4">
    <source>
        <dbReference type="Proteomes" id="UP000030645"/>
    </source>
</evidence>
<gene>
    <name evidence="3" type="ORF">L484_013548</name>
</gene>
<organism evidence="3 4">
    <name type="scientific">Morus notabilis</name>
    <dbReference type="NCBI Taxonomy" id="981085"/>
    <lineage>
        <taxon>Eukaryota</taxon>
        <taxon>Viridiplantae</taxon>
        <taxon>Streptophyta</taxon>
        <taxon>Embryophyta</taxon>
        <taxon>Tracheophyta</taxon>
        <taxon>Spermatophyta</taxon>
        <taxon>Magnoliopsida</taxon>
        <taxon>eudicotyledons</taxon>
        <taxon>Gunneridae</taxon>
        <taxon>Pentapetalae</taxon>
        <taxon>rosids</taxon>
        <taxon>fabids</taxon>
        <taxon>Rosales</taxon>
        <taxon>Moraceae</taxon>
        <taxon>Moreae</taxon>
        <taxon>Morus</taxon>
    </lineage>
</organism>
<evidence type="ECO:0000256" key="1">
    <source>
        <dbReference type="SAM" id="MobiDB-lite"/>
    </source>
</evidence>
<feature type="signal peptide" evidence="2">
    <location>
        <begin position="1"/>
        <end position="29"/>
    </location>
</feature>
<name>W9QH32_9ROSA</name>
<keyword evidence="4" id="KW-1185">Reference proteome</keyword>
<dbReference type="AlphaFoldDB" id="W9QH32"/>
<protein>
    <submittedName>
        <fullName evidence="3">Uncharacterized protein</fullName>
    </submittedName>
</protein>
<dbReference type="PANTHER" id="PTHR34545:SF7">
    <property type="entry name" value="CLAVATA3_ESR (CLE)-RELATED PROTEIN 16"/>
    <property type="match status" value="1"/>
</dbReference>
<evidence type="ECO:0000313" key="3">
    <source>
        <dbReference type="EMBL" id="EXB37184.1"/>
    </source>
</evidence>
<accession>W9QH32</accession>
<dbReference type="PANTHER" id="PTHR34545">
    <property type="entry name" value="CLAVATA3/ESR (CLE)-RELATED PROTEIN 22"/>
    <property type="match status" value="1"/>
</dbReference>